<dbReference type="NCBIfam" id="TIGR03083">
    <property type="entry name" value="maleylpyruvate isomerase family mycothiol-dependent enzyme"/>
    <property type="match status" value="1"/>
</dbReference>
<dbReference type="Proteomes" id="UP000652013">
    <property type="component" value="Unassembled WGS sequence"/>
</dbReference>
<dbReference type="Pfam" id="PF11716">
    <property type="entry name" value="MDMPI_N"/>
    <property type="match status" value="1"/>
</dbReference>
<keyword evidence="3" id="KW-1185">Reference proteome</keyword>
<evidence type="ECO:0000313" key="3">
    <source>
        <dbReference type="Proteomes" id="UP000652013"/>
    </source>
</evidence>
<dbReference type="SUPFAM" id="SSF109854">
    <property type="entry name" value="DinB/YfiT-like putative metalloenzymes"/>
    <property type="match status" value="1"/>
</dbReference>
<dbReference type="RefSeq" id="WP_203937394.1">
    <property type="nucleotide sequence ID" value="NZ_BAAAGJ010000019.1"/>
</dbReference>
<evidence type="ECO:0000259" key="1">
    <source>
        <dbReference type="Pfam" id="PF11716"/>
    </source>
</evidence>
<organism evidence="2 3">
    <name type="scientific">Spirilliplanes yamanashiensis</name>
    <dbReference type="NCBI Taxonomy" id="42233"/>
    <lineage>
        <taxon>Bacteria</taxon>
        <taxon>Bacillati</taxon>
        <taxon>Actinomycetota</taxon>
        <taxon>Actinomycetes</taxon>
        <taxon>Micromonosporales</taxon>
        <taxon>Micromonosporaceae</taxon>
        <taxon>Spirilliplanes</taxon>
    </lineage>
</organism>
<accession>A0A8J3Y5T5</accession>
<dbReference type="InterPro" id="IPR024344">
    <property type="entry name" value="MDMPI_metal-binding"/>
</dbReference>
<dbReference type="PANTHER" id="PTHR40758:SF1">
    <property type="entry name" value="CONSERVED PROTEIN"/>
    <property type="match status" value="1"/>
</dbReference>
<reference evidence="2" key="1">
    <citation type="submission" date="2021-01" db="EMBL/GenBank/DDBJ databases">
        <title>Whole genome shotgun sequence of Spirilliplanes yamanashiensis NBRC 15828.</title>
        <authorList>
            <person name="Komaki H."/>
            <person name="Tamura T."/>
        </authorList>
    </citation>
    <scope>NUCLEOTIDE SEQUENCE</scope>
    <source>
        <strain evidence="2">NBRC 15828</strain>
    </source>
</reference>
<feature type="domain" description="Mycothiol-dependent maleylpyruvate isomerase metal-binding" evidence="1">
    <location>
        <begin position="12"/>
        <end position="134"/>
    </location>
</feature>
<dbReference type="GO" id="GO:0005886">
    <property type="term" value="C:plasma membrane"/>
    <property type="evidence" value="ECO:0007669"/>
    <property type="project" value="TreeGrafter"/>
</dbReference>
<comment type="caution">
    <text evidence="2">The sequence shown here is derived from an EMBL/GenBank/DDBJ whole genome shotgun (WGS) entry which is preliminary data.</text>
</comment>
<dbReference type="PANTHER" id="PTHR40758">
    <property type="entry name" value="CONSERVED PROTEIN"/>
    <property type="match status" value="1"/>
</dbReference>
<gene>
    <name evidence="2" type="ORF">Sya03_14270</name>
</gene>
<dbReference type="InterPro" id="IPR034660">
    <property type="entry name" value="DinB/YfiT-like"/>
</dbReference>
<proteinExistence type="predicted"/>
<name>A0A8J3Y5T5_9ACTN</name>
<dbReference type="GO" id="GO:0046872">
    <property type="term" value="F:metal ion binding"/>
    <property type="evidence" value="ECO:0007669"/>
    <property type="project" value="InterPro"/>
</dbReference>
<dbReference type="EMBL" id="BOOY01000008">
    <property type="protein sequence ID" value="GIJ02075.1"/>
    <property type="molecule type" value="Genomic_DNA"/>
</dbReference>
<dbReference type="InterPro" id="IPR017517">
    <property type="entry name" value="Maleyloyr_isom"/>
</dbReference>
<dbReference type="AlphaFoldDB" id="A0A8J3Y5T5"/>
<sequence length="251" mass="27271">MRLHATKDFWLAAMRADGPALRAAVGEPDPATPVPSCPDWTVADLTRHVGGILAWVGGFAGSGTAHPGERPSAPELAWPETLAWFDETFARTLARLDALDPEQPAWNWAPQAKRAAFWHRRLAHELSVHRWDAQMAVGRAEPVEAKLAADGVSEVLDTWLPSGRRRGPTDRHGVLHLQATDAHQEWFVRLRGPGVALLDTATILDTDDHHARVGAAGTASDLLLTLWGRTRPEDVLTVTGDAGLLDSLRTG</sequence>
<protein>
    <recommendedName>
        <fullName evidence="1">Mycothiol-dependent maleylpyruvate isomerase metal-binding domain-containing protein</fullName>
    </recommendedName>
</protein>
<evidence type="ECO:0000313" key="2">
    <source>
        <dbReference type="EMBL" id="GIJ02075.1"/>
    </source>
</evidence>